<reference evidence="2 3" key="1">
    <citation type="journal article" date="2016" name="Sci. Rep.">
        <title>The Dendrobium catenatum Lindl. genome sequence provides insights into polysaccharide synthase, floral development and adaptive evolution.</title>
        <authorList>
            <person name="Zhang G.Q."/>
            <person name="Xu Q."/>
            <person name="Bian C."/>
            <person name="Tsai W.C."/>
            <person name="Yeh C.M."/>
            <person name="Liu K.W."/>
            <person name="Yoshida K."/>
            <person name="Zhang L.S."/>
            <person name="Chang S.B."/>
            <person name="Chen F."/>
            <person name="Shi Y."/>
            <person name="Su Y.Y."/>
            <person name="Zhang Y.Q."/>
            <person name="Chen L.J."/>
            <person name="Yin Y."/>
            <person name="Lin M."/>
            <person name="Huang H."/>
            <person name="Deng H."/>
            <person name="Wang Z.W."/>
            <person name="Zhu S.L."/>
            <person name="Zhao X."/>
            <person name="Deng C."/>
            <person name="Niu S.C."/>
            <person name="Huang J."/>
            <person name="Wang M."/>
            <person name="Liu G.H."/>
            <person name="Yang H.J."/>
            <person name="Xiao X.J."/>
            <person name="Hsiao Y.Y."/>
            <person name="Wu W.L."/>
            <person name="Chen Y.Y."/>
            <person name="Mitsuda N."/>
            <person name="Ohme-Takagi M."/>
            <person name="Luo Y.B."/>
            <person name="Van de Peer Y."/>
            <person name="Liu Z.J."/>
        </authorList>
    </citation>
    <scope>NUCLEOTIDE SEQUENCE [LARGE SCALE GENOMIC DNA]</scope>
    <source>
        <tissue evidence="2">The whole plant</tissue>
    </source>
</reference>
<evidence type="ECO:0000256" key="1">
    <source>
        <dbReference type="SAM" id="MobiDB-lite"/>
    </source>
</evidence>
<dbReference type="Proteomes" id="UP000233837">
    <property type="component" value="Unassembled WGS sequence"/>
</dbReference>
<evidence type="ECO:0000313" key="2">
    <source>
        <dbReference type="EMBL" id="PKU61168.1"/>
    </source>
</evidence>
<accession>A0A2I0VCM6</accession>
<feature type="region of interest" description="Disordered" evidence="1">
    <location>
        <begin position="186"/>
        <end position="216"/>
    </location>
</feature>
<reference evidence="2 3" key="2">
    <citation type="journal article" date="2017" name="Nature">
        <title>The Apostasia genome and the evolution of orchids.</title>
        <authorList>
            <person name="Zhang G.Q."/>
            <person name="Liu K.W."/>
            <person name="Li Z."/>
            <person name="Lohaus R."/>
            <person name="Hsiao Y.Y."/>
            <person name="Niu S.C."/>
            <person name="Wang J.Y."/>
            <person name="Lin Y.C."/>
            <person name="Xu Q."/>
            <person name="Chen L.J."/>
            <person name="Yoshida K."/>
            <person name="Fujiwara S."/>
            <person name="Wang Z.W."/>
            <person name="Zhang Y.Q."/>
            <person name="Mitsuda N."/>
            <person name="Wang M."/>
            <person name="Liu G.H."/>
            <person name="Pecoraro L."/>
            <person name="Huang H.X."/>
            <person name="Xiao X.J."/>
            <person name="Lin M."/>
            <person name="Wu X.Y."/>
            <person name="Wu W.L."/>
            <person name="Chen Y.Y."/>
            <person name="Chang S.B."/>
            <person name="Sakamoto S."/>
            <person name="Ohme-Takagi M."/>
            <person name="Yagi M."/>
            <person name="Zeng S.J."/>
            <person name="Shen C.Y."/>
            <person name="Yeh C.M."/>
            <person name="Luo Y.B."/>
            <person name="Tsai W.C."/>
            <person name="Van de Peer Y."/>
            <person name="Liu Z.J."/>
        </authorList>
    </citation>
    <scope>NUCLEOTIDE SEQUENCE [LARGE SCALE GENOMIC DNA]</scope>
    <source>
        <tissue evidence="2">The whole plant</tissue>
    </source>
</reference>
<keyword evidence="3" id="KW-1185">Reference proteome</keyword>
<feature type="compositionally biased region" description="Basic and acidic residues" evidence="1">
    <location>
        <begin position="186"/>
        <end position="210"/>
    </location>
</feature>
<name>A0A2I0VCM6_9ASPA</name>
<proteinExistence type="predicted"/>
<evidence type="ECO:0000313" key="3">
    <source>
        <dbReference type="Proteomes" id="UP000233837"/>
    </source>
</evidence>
<sequence length="237" mass="26747">MENFPINLRNSNAVHSSIPGTDDGVKLQDTAEDTNISNKFEVLENILEEGEIVELITSPGNLFNQNIIDKALSGDILETENFDSRSIYSEEDATKYQSLIQNYMASDGSVERTSILSHPPDVGRVPLSFHTLLVSVEYHHPFTPSWYWQRTSILSHSPGDGRVLTSFENLLPSVFKKVGKNYEEQKLGNVKDDSPSLKAHPSKEKGEEKPKFKKDKKRIQKAFLADFISDSFENKVE</sequence>
<gene>
    <name evidence="2" type="ORF">MA16_Dca023116</name>
</gene>
<protein>
    <submittedName>
        <fullName evidence="2">Uncharacterized protein</fullName>
    </submittedName>
</protein>
<dbReference type="EMBL" id="KZ503824">
    <property type="protein sequence ID" value="PKU61168.1"/>
    <property type="molecule type" value="Genomic_DNA"/>
</dbReference>
<organism evidence="2 3">
    <name type="scientific">Dendrobium catenatum</name>
    <dbReference type="NCBI Taxonomy" id="906689"/>
    <lineage>
        <taxon>Eukaryota</taxon>
        <taxon>Viridiplantae</taxon>
        <taxon>Streptophyta</taxon>
        <taxon>Embryophyta</taxon>
        <taxon>Tracheophyta</taxon>
        <taxon>Spermatophyta</taxon>
        <taxon>Magnoliopsida</taxon>
        <taxon>Liliopsida</taxon>
        <taxon>Asparagales</taxon>
        <taxon>Orchidaceae</taxon>
        <taxon>Epidendroideae</taxon>
        <taxon>Malaxideae</taxon>
        <taxon>Dendrobiinae</taxon>
        <taxon>Dendrobium</taxon>
    </lineage>
</organism>
<dbReference type="AlphaFoldDB" id="A0A2I0VCM6"/>